<sequence>MLEMRIQMVGTGSAFAKRYFNNNALIEGDGCRFMLDCGVTGPTALHKAGITFGELDGLLISHIHADHVGGVEEYAFQMKFIYGRKPLLYVPEPLIETLWENTLRGGLQQEESQTLDSYFQVVPLMEGKETDIGPGISVEMIRTRHMPGKASFSFLLNGRFFYSADMVFDRPLLEQLDERGIEIIFHDCQLHPPGQVHATLEELLTLPERIQEKIRLMHYGDDMEQFIGSTGRMSFVEQNRIYSLD</sequence>
<organism evidence="5 6">
    <name type="scientific">Paenibacillus beijingensis</name>
    <dbReference type="NCBI Taxonomy" id="1126833"/>
    <lineage>
        <taxon>Bacteria</taxon>
        <taxon>Bacillati</taxon>
        <taxon>Bacillota</taxon>
        <taxon>Bacilli</taxon>
        <taxon>Bacillales</taxon>
        <taxon>Paenibacillaceae</taxon>
        <taxon>Paenibacillus</taxon>
    </lineage>
</organism>
<dbReference type="Pfam" id="PF23023">
    <property type="entry name" value="Anti-Pycsar_Apyc1"/>
    <property type="match status" value="1"/>
</dbReference>
<dbReference type="EMBL" id="CP011058">
    <property type="protein sequence ID" value="AJY76407.1"/>
    <property type="molecule type" value="Genomic_DNA"/>
</dbReference>
<dbReference type="GO" id="GO:0016787">
    <property type="term" value="F:hydrolase activity"/>
    <property type="evidence" value="ECO:0007669"/>
    <property type="project" value="UniProtKB-KW"/>
</dbReference>
<accession>A0A0D5NN19</accession>
<keyword evidence="6" id="KW-1185">Reference proteome</keyword>
<dbReference type="SUPFAM" id="SSF56281">
    <property type="entry name" value="Metallo-hydrolase/oxidoreductase"/>
    <property type="match status" value="1"/>
</dbReference>
<feature type="domain" description="Metallo-beta-lactamase" evidence="4">
    <location>
        <begin position="20"/>
        <end position="218"/>
    </location>
</feature>
<reference evidence="5 6" key="1">
    <citation type="journal article" date="2015" name="J. Biotechnol.">
        <title>Complete genome sequence of Paenibacillus beijingensis 7188(T) (=DSM 24997(T)), a novel rhizobacterium from jujube garden soil.</title>
        <authorList>
            <person name="Kwak Y."/>
            <person name="Shin J.H."/>
        </authorList>
    </citation>
    <scope>NUCLEOTIDE SEQUENCE [LARGE SCALE GENOMIC DNA]</scope>
    <source>
        <strain evidence="5 6">DSM 24997</strain>
    </source>
</reference>
<dbReference type="HOGENOM" id="CLU_096503_1_0_9"/>
<evidence type="ECO:0000313" key="6">
    <source>
        <dbReference type="Proteomes" id="UP000032633"/>
    </source>
</evidence>
<dbReference type="PATRIC" id="fig|1126833.4.peg.4369"/>
<name>A0A0D5NN19_9BACL</name>
<dbReference type="STRING" id="1126833.VN24_19845"/>
<evidence type="ECO:0000256" key="1">
    <source>
        <dbReference type="ARBA" id="ARBA00034221"/>
    </source>
</evidence>
<evidence type="ECO:0000313" key="5">
    <source>
        <dbReference type="EMBL" id="AJY76407.1"/>
    </source>
</evidence>
<evidence type="ECO:0000259" key="4">
    <source>
        <dbReference type="SMART" id="SM00849"/>
    </source>
</evidence>
<dbReference type="InterPro" id="IPR036866">
    <property type="entry name" value="RibonucZ/Hydroxyglut_hydro"/>
</dbReference>
<comment type="catalytic activity">
    <reaction evidence="3">
        <text>3',5'-cyclic UMP + H2O = UMP + H(+)</text>
        <dbReference type="Rhea" id="RHEA:70575"/>
        <dbReference type="ChEBI" id="CHEBI:15377"/>
        <dbReference type="ChEBI" id="CHEBI:15378"/>
        <dbReference type="ChEBI" id="CHEBI:57865"/>
        <dbReference type="ChEBI" id="CHEBI:184387"/>
    </reaction>
    <physiologicalReaction direction="left-to-right" evidence="3">
        <dbReference type="Rhea" id="RHEA:70576"/>
    </physiologicalReaction>
</comment>
<evidence type="ECO:0000256" key="2">
    <source>
        <dbReference type="ARBA" id="ARBA00034301"/>
    </source>
</evidence>
<protein>
    <submittedName>
        <fullName evidence="5">Beta-lactamase</fullName>
    </submittedName>
</protein>
<comment type="function">
    <text evidence="2">Counteracts the endogenous Pycsar antiviral defense system. Phosphodiesterase that enables metal-dependent hydrolysis of host cyclic nucleotide Pycsar defense signals such as cCMP and cUMP.</text>
</comment>
<dbReference type="SMART" id="SM00849">
    <property type="entry name" value="Lactamase_B"/>
    <property type="match status" value="1"/>
</dbReference>
<dbReference type="KEGG" id="pbj:VN24_19845"/>
<dbReference type="AlphaFoldDB" id="A0A0D5NN19"/>
<dbReference type="GO" id="GO:0046872">
    <property type="term" value="F:metal ion binding"/>
    <property type="evidence" value="ECO:0007669"/>
    <property type="project" value="UniProtKB-KW"/>
</dbReference>
<comment type="catalytic activity">
    <reaction evidence="1">
        <text>3',5'-cyclic CMP + H2O = CMP + H(+)</text>
        <dbReference type="Rhea" id="RHEA:72675"/>
        <dbReference type="ChEBI" id="CHEBI:15377"/>
        <dbReference type="ChEBI" id="CHEBI:15378"/>
        <dbReference type="ChEBI" id="CHEBI:58003"/>
        <dbReference type="ChEBI" id="CHEBI:60377"/>
    </reaction>
    <physiologicalReaction direction="left-to-right" evidence="1">
        <dbReference type="Rhea" id="RHEA:72676"/>
    </physiologicalReaction>
</comment>
<proteinExistence type="predicted"/>
<dbReference type="Gene3D" id="3.60.15.10">
    <property type="entry name" value="Ribonuclease Z/Hydroxyacylglutathione hydrolase-like"/>
    <property type="match status" value="1"/>
</dbReference>
<reference evidence="6" key="2">
    <citation type="submission" date="2015-03" db="EMBL/GenBank/DDBJ databases">
        <title>Genome sequence of Paenibacillus beijingensis strain DSM 24997T.</title>
        <authorList>
            <person name="Kwak Y."/>
            <person name="Shin J.-H."/>
        </authorList>
    </citation>
    <scope>NUCLEOTIDE SEQUENCE [LARGE SCALE GENOMIC DNA]</scope>
    <source>
        <strain evidence="6">DSM 24997</strain>
    </source>
</reference>
<gene>
    <name evidence="5" type="ORF">VN24_19845</name>
</gene>
<evidence type="ECO:0000256" key="3">
    <source>
        <dbReference type="ARBA" id="ARBA00048505"/>
    </source>
</evidence>
<dbReference type="InterPro" id="IPR001279">
    <property type="entry name" value="Metallo-B-lactamas"/>
</dbReference>
<dbReference type="Proteomes" id="UP000032633">
    <property type="component" value="Chromosome"/>
</dbReference>